<sequence length="117" mass="13340">MADMVKKVTLENGIQVSFFDRSNRYFGDFHRICLQVVIELPLEFALTQGLDRDKAQLERSLEKMGVPSAEVEETISGLIESFLQTATAYLGKPEFPAQMLTKLQQQKRKAATLLFKR</sequence>
<proteinExistence type="predicted"/>
<accession>A0A1M6KHI8</accession>
<name>A0A1M6KHI8_MALRU</name>
<protein>
    <submittedName>
        <fullName evidence="1">Uncharacterized protein</fullName>
    </submittedName>
</protein>
<dbReference type="OrthoDB" id="5402129at2"/>
<reference evidence="1 2" key="1">
    <citation type="submission" date="2016-11" db="EMBL/GenBank/DDBJ databases">
        <authorList>
            <person name="Jaros S."/>
            <person name="Januszkiewicz K."/>
            <person name="Wedrychowicz H."/>
        </authorList>
    </citation>
    <scope>NUCLEOTIDE SEQUENCE [LARGE SCALE GENOMIC DNA]</scope>
    <source>
        <strain evidence="1 2">DSM 5091</strain>
    </source>
</reference>
<dbReference type="AlphaFoldDB" id="A0A1M6KHI8"/>
<organism evidence="1 2">
    <name type="scientific">Malonomonas rubra DSM 5091</name>
    <dbReference type="NCBI Taxonomy" id="1122189"/>
    <lineage>
        <taxon>Bacteria</taxon>
        <taxon>Pseudomonadati</taxon>
        <taxon>Thermodesulfobacteriota</taxon>
        <taxon>Desulfuromonadia</taxon>
        <taxon>Desulfuromonadales</taxon>
        <taxon>Geopsychrobacteraceae</taxon>
        <taxon>Malonomonas</taxon>
    </lineage>
</organism>
<keyword evidence="2" id="KW-1185">Reference proteome</keyword>
<dbReference type="RefSeq" id="WP_072909281.1">
    <property type="nucleotide sequence ID" value="NZ_FQZT01000010.1"/>
</dbReference>
<dbReference type="Proteomes" id="UP000184171">
    <property type="component" value="Unassembled WGS sequence"/>
</dbReference>
<evidence type="ECO:0000313" key="1">
    <source>
        <dbReference type="EMBL" id="SHJ58408.1"/>
    </source>
</evidence>
<evidence type="ECO:0000313" key="2">
    <source>
        <dbReference type="Proteomes" id="UP000184171"/>
    </source>
</evidence>
<dbReference type="STRING" id="1122189.SAMN02745165_02720"/>
<dbReference type="EMBL" id="FQZT01000010">
    <property type="protein sequence ID" value="SHJ58408.1"/>
    <property type="molecule type" value="Genomic_DNA"/>
</dbReference>
<gene>
    <name evidence="1" type="ORF">SAMN02745165_02720</name>
</gene>